<dbReference type="EMBL" id="AWEX01000017">
    <property type="protein sequence ID" value="KED04943.1"/>
    <property type="molecule type" value="Genomic_DNA"/>
</dbReference>
<evidence type="ECO:0000313" key="1">
    <source>
        <dbReference type="EMBL" id="KED04943.1"/>
    </source>
</evidence>
<dbReference type="Proteomes" id="UP000028704">
    <property type="component" value="Unassembled WGS sequence"/>
</dbReference>
<gene>
    <name evidence="1" type="ORF">CECT5772_02603</name>
</gene>
<organism evidence="1 2">
    <name type="scientific">Streptococcus equi subsp. ruminatorum CECT 5772</name>
    <dbReference type="NCBI Taxonomy" id="1051981"/>
    <lineage>
        <taxon>Bacteria</taxon>
        <taxon>Bacillati</taxon>
        <taxon>Bacillota</taxon>
        <taxon>Bacilli</taxon>
        <taxon>Lactobacillales</taxon>
        <taxon>Streptococcaceae</taxon>
        <taxon>Streptococcus</taxon>
    </lineage>
</organism>
<comment type="caution">
    <text evidence="1">The sequence shown here is derived from an EMBL/GenBank/DDBJ whole genome shotgun (WGS) entry which is preliminary data.</text>
</comment>
<name>A0A922NVQ8_9STRE</name>
<accession>A0A922NVQ8</accession>
<dbReference type="AlphaFoldDB" id="A0A922NVQ8"/>
<proteinExistence type="predicted"/>
<sequence>MNFLLEWDFFQSNISKTRIKPQVKLSLVRVCFIVSI</sequence>
<evidence type="ECO:0000313" key="2">
    <source>
        <dbReference type="Proteomes" id="UP000028704"/>
    </source>
</evidence>
<reference evidence="1 2" key="1">
    <citation type="journal article" date="2014" name="Int. J. Syst. Evol. Microbiol.">
        <title>Phylogenomics and the dynamic genome evolution of the genus Streptococcus.</title>
        <authorList>
            <consortium name="The Broad Institute Genome Sequencing Platform"/>
            <person name="Richards V.P."/>
            <person name="Palmer S.R."/>
            <person name="Pavinski Bitar P.D."/>
            <person name="Qin X."/>
            <person name="Weinstock G.M."/>
            <person name="Highlander S.K."/>
            <person name="Town C.D."/>
            <person name="Burne R.A."/>
            <person name="Stanhope M.J."/>
        </authorList>
    </citation>
    <scope>NUCLEOTIDE SEQUENCE [LARGE SCALE GENOMIC DNA]</scope>
    <source>
        <strain evidence="1 2">CECT 5772</strain>
    </source>
</reference>
<protein>
    <submittedName>
        <fullName evidence="1">Uncharacterized protein</fullName>
    </submittedName>
</protein>